<evidence type="ECO:0000313" key="1">
    <source>
        <dbReference type="EMBL" id="KAF7816052.1"/>
    </source>
</evidence>
<dbReference type="AlphaFoldDB" id="A0A834WB96"/>
<keyword evidence="2" id="KW-1185">Reference proteome</keyword>
<dbReference type="EMBL" id="JAAIUW010000009">
    <property type="protein sequence ID" value="KAF7816052.1"/>
    <property type="molecule type" value="Genomic_DNA"/>
</dbReference>
<organism evidence="1 2">
    <name type="scientific">Senna tora</name>
    <dbReference type="NCBI Taxonomy" id="362788"/>
    <lineage>
        <taxon>Eukaryota</taxon>
        <taxon>Viridiplantae</taxon>
        <taxon>Streptophyta</taxon>
        <taxon>Embryophyta</taxon>
        <taxon>Tracheophyta</taxon>
        <taxon>Spermatophyta</taxon>
        <taxon>Magnoliopsida</taxon>
        <taxon>eudicotyledons</taxon>
        <taxon>Gunneridae</taxon>
        <taxon>Pentapetalae</taxon>
        <taxon>rosids</taxon>
        <taxon>fabids</taxon>
        <taxon>Fabales</taxon>
        <taxon>Fabaceae</taxon>
        <taxon>Caesalpinioideae</taxon>
        <taxon>Cassia clade</taxon>
        <taxon>Senna</taxon>
    </lineage>
</organism>
<comment type="caution">
    <text evidence="1">The sequence shown here is derived from an EMBL/GenBank/DDBJ whole genome shotgun (WGS) entry which is preliminary data.</text>
</comment>
<name>A0A834WB96_9FABA</name>
<accession>A0A834WB96</accession>
<reference evidence="1" key="1">
    <citation type="submission" date="2020-09" db="EMBL/GenBank/DDBJ databases">
        <title>Genome-Enabled Discovery of Anthraquinone Biosynthesis in Senna tora.</title>
        <authorList>
            <person name="Kang S.-H."/>
            <person name="Pandey R.P."/>
            <person name="Lee C.-M."/>
            <person name="Sim J.-S."/>
            <person name="Jeong J.-T."/>
            <person name="Choi B.-S."/>
            <person name="Jung M."/>
            <person name="Ginzburg D."/>
            <person name="Zhao K."/>
            <person name="Won S.Y."/>
            <person name="Oh T.-J."/>
            <person name="Yu Y."/>
            <person name="Kim N.-H."/>
            <person name="Lee O.R."/>
            <person name="Lee T.-H."/>
            <person name="Bashyal P."/>
            <person name="Kim T.-S."/>
            <person name="Lee W.-H."/>
            <person name="Kawkins C."/>
            <person name="Kim C.-K."/>
            <person name="Kim J.S."/>
            <person name="Ahn B.O."/>
            <person name="Rhee S.Y."/>
            <person name="Sohng J.K."/>
        </authorList>
    </citation>
    <scope>NUCLEOTIDE SEQUENCE</scope>
    <source>
        <tissue evidence="1">Leaf</tissue>
    </source>
</reference>
<proteinExistence type="predicted"/>
<gene>
    <name evidence="1" type="ORF">G2W53_030021</name>
</gene>
<evidence type="ECO:0000313" key="2">
    <source>
        <dbReference type="Proteomes" id="UP000634136"/>
    </source>
</evidence>
<dbReference type="Proteomes" id="UP000634136">
    <property type="component" value="Unassembled WGS sequence"/>
</dbReference>
<protein>
    <submittedName>
        <fullName evidence="1">Uncharacterized protein</fullName>
    </submittedName>
</protein>
<sequence>MANPVLISLPFIKEWDVNHLQET</sequence>